<keyword evidence="8" id="KW-1185">Reference proteome</keyword>
<evidence type="ECO:0000256" key="2">
    <source>
        <dbReference type="ARBA" id="ARBA00023180"/>
    </source>
</evidence>
<dbReference type="PANTHER" id="PTHR11890:SF6">
    <property type="entry name" value="INTERLEUKIN-18 RECEPTOR 1"/>
    <property type="match status" value="1"/>
</dbReference>
<dbReference type="Proteomes" id="UP000314294">
    <property type="component" value="Unassembled WGS sequence"/>
</dbReference>
<reference evidence="7 8" key="1">
    <citation type="submission" date="2019-03" db="EMBL/GenBank/DDBJ databases">
        <title>First draft genome of Liparis tanakae, snailfish: a comprehensive survey of snailfish specific genes.</title>
        <authorList>
            <person name="Kim W."/>
            <person name="Song I."/>
            <person name="Jeong J.-H."/>
            <person name="Kim D."/>
            <person name="Kim S."/>
            <person name="Ryu S."/>
            <person name="Song J.Y."/>
            <person name="Lee S.K."/>
        </authorList>
    </citation>
    <scope>NUCLEOTIDE SEQUENCE [LARGE SCALE GENOMIC DNA]</scope>
    <source>
        <tissue evidence="7">Muscle</tissue>
    </source>
</reference>
<keyword evidence="4" id="KW-0812">Transmembrane</keyword>
<dbReference type="EMBL" id="SRLO01000113">
    <property type="protein sequence ID" value="TNN74492.1"/>
    <property type="molecule type" value="Genomic_DNA"/>
</dbReference>
<dbReference type="InterPro" id="IPR007110">
    <property type="entry name" value="Ig-like_dom"/>
</dbReference>
<proteinExistence type="predicted"/>
<dbReference type="SUPFAM" id="SSF48726">
    <property type="entry name" value="Immunoglobulin"/>
    <property type="match status" value="2"/>
</dbReference>
<dbReference type="InterPro" id="IPR036179">
    <property type="entry name" value="Ig-like_dom_sf"/>
</dbReference>
<keyword evidence="5" id="KW-0732">Signal</keyword>
<dbReference type="Pfam" id="PF00047">
    <property type="entry name" value="ig"/>
    <property type="match status" value="1"/>
</dbReference>
<dbReference type="PROSITE" id="PS50835">
    <property type="entry name" value="IG_LIKE"/>
    <property type="match status" value="2"/>
</dbReference>
<evidence type="ECO:0000313" key="7">
    <source>
        <dbReference type="EMBL" id="TNN74492.1"/>
    </source>
</evidence>
<name>A0A4Z2IAS2_9TELE</name>
<dbReference type="SMART" id="SM00409">
    <property type="entry name" value="IG"/>
    <property type="match status" value="2"/>
</dbReference>
<dbReference type="AlphaFoldDB" id="A0A4Z2IAS2"/>
<protein>
    <submittedName>
        <fullName evidence="7">Interleukin-1-binding protein</fullName>
    </submittedName>
</protein>
<accession>A0A4Z2IAS2</accession>
<keyword evidence="1" id="KW-1015">Disulfide bond</keyword>
<evidence type="ECO:0000259" key="6">
    <source>
        <dbReference type="PROSITE" id="PS50835"/>
    </source>
</evidence>
<dbReference type="OrthoDB" id="9940746at2759"/>
<dbReference type="CDD" id="cd00096">
    <property type="entry name" value="Ig"/>
    <property type="match status" value="1"/>
</dbReference>
<dbReference type="Gene3D" id="2.60.40.10">
    <property type="entry name" value="Immunoglobulins"/>
    <property type="match status" value="3"/>
</dbReference>
<evidence type="ECO:0000256" key="1">
    <source>
        <dbReference type="ARBA" id="ARBA00023157"/>
    </source>
</evidence>
<dbReference type="InterPro" id="IPR013783">
    <property type="entry name" value="Ig-like_fold"/>
</dbReference>
<feature type="signal peptide" evidence="5">
    <location>
        <begin position="1"/>
        <end position="32"/>
    </location>
</feature>
<sequence>MSGCAAPRVVMMVEALLPPLLLLLASLTGVFSLRTGQTYVRAGEMVALCCHHDCGDAKVIWTSSSSQERDLADMSSAEQTQMGLLVRGRSLVILSASVNHQGNYSCSPGNASSRFWFGLIVCTTQSRECEKRTQYPQQCHQQEACTLNCPTVNIPAASITNITSNGIIWNKEGEPKDGYFSSVEENDHGVYTCNRSYLYRTQVYHKTFAVVLEVKPNGATLVVDCKAVTYSDFDVLWFHGKSEVETNNSFPVFYNYTREVKGAEIKMTASLVFKKVSEEDLSKTYTCRLDAVSGPSSFVTITLAQKAHTSYVSLALAVGGVMVVMVLAVVIYVRFKINITIFLRDTLGCHSSISELGR</sequence>
<comment type="caution">
    <text evidence="7">The sequence shown here is derived from an EMBL/GenBank/DDBJ whole genome shotgun (WGS) entry which is preliminary data.</text>
</comment>
<keyword evidence="4" id="KW-1133">Transmembrane helix</keyword>
<evidence type="ECO:0000256" key="3">
    <source>
        <dbReference type="ARBA" id="ARBA00023319"/>
    </source>
</evidence>
<dbReference type="InterPro" id="IPR013151">
    <property type="entry name" value="Immunoglobulin_dom"/>
</dbReference>
<evidence type="ECO:0000256" key="5">
    <source>
        <dbReference type="SAM" id="SignalP"/>
    </source>
</evidence>
<evidence type="ECO:0000313" key="8">
    <source>
        <dbReference type="Proteomes" id="UP000314294"/>
    </source>
</evidence>
<evidence type="ECO:0000256" key="4">
    <source>
        <dbReference type="SAM" id="Phobius"/>
    </source>
</evidence>
<keyword evidence="4" id="KW-0472">Membrane</keyword>
<feature type="domain" description="Ig-like" evidence="6">
    <location>
        <begin position="18"/>
        <end position="106"/>
    </location>
</feature>
<dbReference type="InterPro" id="IPR003599">
    <property type="entry name" value="Ig_sub"/>
</dbReference>
<feature type="transmembrane region" description="Helical" evidence="4">
    <location>
        <begin position="311"/>
        <end position="335"/>
    </location>
</feature>
<dbReference type="PANTHER" id="PTHR11890">
    <property type="entry name" value="INTERLEUKIN-1 RECEPTOR FAMILY MEMBER"/>
    <property type="match status" value="1"/>
</dbReference>
<feature type="chain" id="PRO_5021448176" evidence="5">
    <location>
        <begin position="33"/>
        <end position="358"/>
    </location>
</feature>
<keyword evidence="2" id="KW-0325">Glycoprotein</keyword>
<organism evidence="7 8">
    <name type="scientific">Liparis tanakae</name>
    <name type="common">Tanaka's snailfish</name>
    <dbReference type="NCBI Taxonomy" id="230148"/>
    <lineage>
        <taxon>Eukaryota</taxon>
        <taxon>Metazoa</taxon>
        <taxon>Chordata</taxon>
        <taxon>Craniata</taxon>
        <taxon>Vertebrata</taxon>
        <taxon>Euteleostomi</taxon>
        <taxon>Actinopterygii</taxon>
        <taxon>Neopterygii</taxon>
        <taxon>Teleostei</taxon>
        <taxon>Neoteleostei</taxon>
        <taxon>Acanthomorphata</taxon>
        <taxon>Eupercaria</taxon>
        <taxon>Perciformes</taxon>
        <taxon>Cottioidei</taxon>
        <taxon>Cottales</taxon>
        <taxon>Liparidae</taxon>
        <taxon>Liparis</taxon>
    </lineage>
</organism>
<feature type="domain" description="Ig-like" evidence="6">
    <location>
        <begin position="218"/>
        <end position="302"/>
    </location>
</feature>
<keyword evidence="3" id="KW-0393">Immunoglobulin domain</keyword>
<dbReference type="InterPro" id="IPR015621">
    <property type="entry name" value="IL-1_rcpt_fam"/>
</dbReference>
<gene>
    <name evidence="7" type="primary">VACWR197</name>
    <name evidence="7" type="ORF">EYF80_015272</name>
</gene>